<dbReference type="Proteomes" id="UP000754563">
    <property type="component" value="Unassembled WGS sequence"/>
</dbReference>
<evidence type="ECO:0000256" key="3">
    <source>
        <dbReference type="ARBA" id="ARBA00022676"/>
    </source>
</evidence>
<reference evidence="10" key="2">
    <citation type="journal article" date="2021" name="Microbiome">
        <title>Successional dynamics and alternative stable states in a saline activated sludge microbial community over 9 years.</title>
        <authorList>
            <person name="Wang Y."/>
            <person name="Ye J."/>
            <person name="Ju F."/>
            <person name="Liu L."/>
            <person name="Boyd J.A."/>
            <person name="Deng Y."/>
            <person name="Parks D.H."/>
            <person name="Jiang X."/>
            <person name="Yin X."/>
            <person name="Woodcroft B.J."/>
            <person name="Tyson G.W."/>
            <person name="Hugenholtz P."/>
            <person name="Polz M.F."/>
            <person name="Zhang T."/>
        </authorList>
    </citation>
    <scope>NUCLEOTIDE SEQUENCE</scope>
    <source>
        <strain evidence="10">HKST-UBA11</strain>
    </source>
</reference>
<dbReference type="PANTHER" id="PTHR33908">
    <property type="entry name" value="MANNOSYLTRANSFERASE YKCB-RELATED"/>
    <property type="match status" value="1"/>
</dbReference>
<evidence type="ECO:0000313" key="11">
    <source>
        <dbReference type="Proteomes" id="UP000754563"/>
    </source>
</evidence>
<dbReference type="PANTHER" id="PTHR33908:SF3">
    <property type="entry name" value="UNDECAPRENYL PHOSPHATE-ALPHA-4-AMINO-4-DEOXY-L-ARABINOSE ARABINOSYL TRANSFERASE"/>
    <property type="match status" value="1"/>
</dbReference>
<feature type="transmembrane region" description="Helical" evidence="8">
    <location>
        <begin position="150"/>
        <end position="170"/>
    </location>
</feature>
<dbReference type="GO" id="GO:0016763">
    <property type="term" value="F:pentosyltransferase activity"/>
    <property type="evidence" value="ECO:0007669"/>
    <property type="project" value="TreeGrafter"/>
</dbReference>
<feature type="transmembrane region" description="Helical" evidence="8">
    <location>
        <begin position="177"/>
        <end position="195"/>
    </location>
</feature>
<keyword evidence="7 8" id="KW-0472">Membrane</keyword>
<feature type="transmembrane region" description="Helical" evidence="8">
    <location>
        <begin position="229"/>
        <end position="249"/>
    </location>
</feature>
<feature type="transmembrane region" description="Helical" evidence="8">
    <location>
        <begin position="343"/>
        <end position="364"/>
    </location>
</feature>
<dbReference type="InterPro" id="IPR050297">
    <property type="entry name" value="LipidA_mod_glycosyltrf_83"/>
</dbReference>
<feature type="transmembrane region" description="Helical" evidence="8">
    <location>
        <begin position="317"/>
        <end position="337"/>
    </location>
</feature>
<dbReference type="AlphaFoldDB" id="A0A955L706"/>
<keyword evidence="2" id="KW-1003">Cell membrane</keyword>
<name>A0A955L706_9BACT</name>
<comment type="caution">
    <text evidence="10">The sequence shown here is derived from an EMBL/GenBank/DDBJ whole genome shotgun (WGS) entry which is preliminary data.</text>
</comment>
<dbReference type="EMBL" id="JAGQLH010000004">
    <property type="protein sequence ID" value="MCA9385133.1"/>
    <property type="molecule type" value="Genomic_DNA"/>
</dbReference>
<dbReference type="GO" id="GO:0009103">
    <property type="term" value="P:lipopolysaccharide biosynthetic process"/>
    <property type="evidence" value="ECO:0007669"/>
    <property type="project" value="UniProtKB-ARBA"/>
</dbReference>
<gene>
    <name evidence="10" type="ORF">KC717_00630</name>
</gene>
<evidence type="ECO:0000256" key="5">
    <source>
        <dbReference type="ARBA" id="ARBA00022692"/>
    </source>
</evidence>
<keyword evidence="3 10" id="KW-0328">Glycosyltransferase</keyword>
<feature type="transmembrane region" description="Helical" evidence="8">
    <location>
        <begin position="201"/>
        <end position="217"/>
    </location>
</feature>
<sequence length="399" mass="45239">MKTLYFLAKIHWTFILIMLCACLLLFWKLDEAPIVRWDEYTNVRVVEDTLSSSNYFLLQYHDAPTGFFFEKPPVFYWLGIFITSIIKSIEPLIALRLVSALSGLAIVCCTYFWVHSHSNKTTATISALVILATPHLFISNPGEIFSTHTFRSADIDALHLLFIVCALIFFEQGIKRISTRWIIGGAVLTSCAVLSKGPFGVLPYALYVSFISIQILFKDHTKSVLRTHIRHMISSGATILALVGAWHIVMIGKFGSEFINEYFFYHIVSRTSASLEGHNGYPTLYLDLLLNYSVFFSGHILVLSIITFVWSKRSTLFTSFFTFVPLFGFILSLTTISFVQTKIAWYLLYCYPFAAILIGTATSTMNGTNTSGWKKVFEFTTIGISLFQIGNILRHILYL</sequence>
<organism evidence="10 11">
    <name type="scientific">Candidatus Dojkabacteria bacterium</name>
    <dbReference type="NCBI Taxonomy" id="2099670"/>
    <lineage>
        <taxon>Bacteria</taxon>
        <taxon>Candidatus Dojkabacteria</taxon>
    </lineage>
</organism>
<evidence type="ECO:0000256" key="4">
    <source>
        <dbReference type="ARBA" id="ARBA00022679"/>
    </source>
</evidence>
<evidence type="ECO:0000256" key="7">
    <source>
        <dbReference type="ARBA" id="ARBA00023136"/>
    </source>
</evidence>
<proteinExistence type="predicted"/>
<dbReference type="PROSITE" id="PS51257">
    <property type="entry name" value="PROKAR_LIPOPROTEIN"/>
    <property type="match status" value="1"/>
</dbReference>
<feature type="domain" description="Glycosyltransferase RgtA/B/C/D-like" evidence="9">
    <location>
        <begin position="71"/>
        <end position="240"/>
    </location>
</feature>
<evidence type="ECO:0000256" key="1">
    <source>
        <dbReference type="ARBA" id="ARBA00004651"/>
    </source>
</evidence>
<keyword evidence="5 8" id="KW-0812">Transmembrane</keyword>
<comment type="subcellular location">
    <subcellularLocation>
        <location evidence="1">Cell membrane</location>
        <topology evidence="1">Multi-pass membrane protein</topology>
    </subcellularLocation>
</comment>
<evidence type="ECO:0000313" key="10">
    <source>
        <dbReference type="EMBL" id="MCA9385133.1"/>
    </source>
</evidence>
<dbReference type="EC" id="2.4.-.-" evidence="10"/>
<dbReference type="GO" id="GO:0010041">
    <property type="term" value="P:response to iron(III) ion"/>
    <property type="evidence" value="ECO:0007669"/>
    <property type="project" value="TreeGrafter"/>
</dbReference>
<reference evidence="10" key="1">
    <citation type="submission" date="2020-04" db="EMBL/GenBank/DDBJ databases">
        <authorList>
            <person name="Zhang T."/>
        </authorList>
    </citation>
    <scope>NUCLEOTIDE SEQUENCE</scope>
    <source>
        <strain evidence="10">HKST-UBA11</strain>
    </source>
</reference>
<keyword evidence="4 10" id="KW-0808">Transferase</keyword>
<feature type="transmembrane region" description="Helical" evidence="8">
    <location>
        <begin position="93"/>
        <end position="114"/>
    </location>
</feature>
<evidence type="ECO:0000259" key="9">
    <source>
        <dbReference type="Pfam" id="PF13231"/>
    </source>
</evidence>
<protein>
    <submittedName>
        <fullName evidence="10">Glycosyltransferase family 39 protein</fullName>
        <ecNumber evidence="10">2.4.-.-</ecNumber>
    </submittedName>
</protein>
<evidence type="ECO:0000256" key="2">
    <source>
        <dbReference type="ARBA" id="ARBA00022475"/>
    </source>
</evidence>
<dbReference type="GO" id="GO:0005886">
    <property type="term" value="C:plasma membrane"/>
    <property type="evidence" value="ECO:0007669"/>
    <property type="project" value="UniProtKB-SubCell"/>
</dbReference>
<feature type="transmembrane region" description="Helical" evidence="8">
    <location>
        <begin position="121"/>
        <end position="138"/>
    </location>
</feature>
<keyword evidence="6 8" id="KW-1133">Transmembrane helix</keyword>
<evidence type="ECO:0000256" key="8">
    <source>
        <dbReference type="SAM" id="Phobius"/>
    </source>
</evidence>
<feature type="transmembrane region" description="Helical" evidence="8">
    <location>
        <begin position="289"/>
        <end position="310"/>
    </location>
</feature>
<accession>A0A955L706</accession>
<evidence type="ECO:0000256" key="6">
    <source>
        <dbReference type="ARBA" id="ARBA00022989"/>
    </source>
</evidence>
<dbReference type="Pfam" id="PF13231">
    <property type="entry name" value="PMT_2"/>
    <property type="match status" value="1"/>
</dbReference>
<feature type="transmembrane region" description="Helical" evidence="8">
    <location>
        <begin position="12"/>
        <end position="29"/>
    </location>
</feature>
<dbReference type="InterPro" id="IPR038731">
    <property type="entry name" value="RgtA/B/C-like"/>
</dbReference>